<accession>A0A1Y2BCC6</accession>
<keyword evidence="1 5" id="KW-0479">Metal-binding</keyword>
<dbReference type="HAMAP" id="MF_01152">
    <property type="entry name" value="DnaJ"/>
    <property type="match status" value="1"/>
</dbReference>
<dbReference type="FunFam" id="2.10.230.10:FF:000001">
    <property type="entry name" value="DnaJ subfamily A member 2"/>
    <property type="match status" value="1"/>
</dbReference>
<evidence type="ECO:0000256" key="2">
    <source>
        <dbReference type="ARBA" id="ARBA00022737"/>
    </source>
</evidence>
<keyword evidence="10" id="KW-1185">Reference proteome</keyword>
<dbReference type="GO" id="GO:0008270">
    <property type="term" value="F:zinc ion binding"/>
    <property type="evidence" value="ECO:0007669"/>
    <property type="project" value="UniProtKB-KW"/>
</dbReference>
<dbReference type="InterPro" id="IPR012724">
    <property type="entry name" value="DnaJ"/>
</dbReference>
<dbReference type="GO" id="GO:0005524">
    <property type="term" value="F:ATP binding"/>
    <property type="evidence" value="ECO:0007669"/>
    <property type="project" value="InterPro"/>
</dbReference>
<dbReference type="OrthoDB" id="550424at2759"/>
<dbReference type="InterPro" id="IPR008971">
    <property type="entry name" value="HSP40/DnaJ_pept-bd"/>
</dbReference>
<evidence type="ECO:0000313" key="10">
    <source>
        <dbReference type="Proteomes" id="UP000193642"/>
    </source>
</evidence>
<dbReference type="SUPFAM" id="SSF57938">
    <property type="entry name" value="DnaJ/Hsp40 cysteine-rich domain"/>
    <property type="match status" value="1"/>
</dbReference>
<evidence type="ECO:0008006" key="11">
    <source>
        <dbReference type="Google" id="ProtNLM"/>
    </source>
</evidence>
<proteinExistence type="inferred from homology"/>
<dbReference type="Gene3D" id="3.40.50.150">
    <property type="entry name" value="Vaccinia Virus protein VP39"/>
    <property type="match status" value="1"/>
</dbReference>
<evidence type="ECO:0000256" key="3">
    <source>
        <dbReference type="ARBA" id="ARBA00022771"/>
    </source>
</evidence>
<comment type="caution">
    <text evidence="9">The sequence shown here is derived from an EMBL/GenBank/DDBJ whole genome shotgun (WGS) entry which is preliminary data.</text>
</comment>
<dbReference type="Gene3D" id="1.10.287.110">
    <property type="entry name" value="DnaJ domain"/>
    <property type="match status" value="1"/>
</dbReference>
<dbReference type="Pfam" id="PF00684">
    <property type="entry name" value="DnaJ_CXXCXGXG"/>
    <property type="match status" value="1"/>
</dbReference>
<feature type="compositionally biased region" description="Basic and acidic residues" evidence="6">
    <location>
        <begin position="848"/>
        <end position="857"/>
    </location>
</feature>
<dbReference type="FunFam" id="1.10.287.110:FF:000041">
    <property type="entry name" value="Chaperone protein DNAj, putative"/>
    <property type="match status" value="1"/>
</dbReference>
<evidence type="ECO:0000256" key="4">
    <source>
        <dbReference type="ARBA" id="ARBA00022833"/>
    </source>
</evidence>
<dbReference type="Gene3D" id="2.10.230.10">
    <property type="entry name" value="Heat shock protein DnaJ, cysteine-rich domain"/>
    <property type="match status" value="1"/>
</dbReference>
<dbReference type="GO" id="GO:0051082">
    <property type="term" value="F:unfolded protein binding"/>
    <property type="evidence" value="ECO:0007669"/>
    <property type="project" value="InterPro"/>
</dbReference>
<evidence type="ECO:0000313" key="9">
    <source>
        <dbReference type="EMBL" id="ORY32488.1"/>
    </source>
</evidence>
<dbReference type="CDD" id="cd10747">
    <property type="entry name" value="DnaJ_C"/>
    <property type="match status" value="1"/>
</dbReference>
<evidence type="ECO:0000259" key="8">
    <source>
        <dbReference type="PROSITE" id="PS51188"/>
    </source>
</evidence>
<keyword evidence="3 5" id="KW-0863">Zinc-finger</keyword>
<feature type="domain" description="CR-type" evidence="8">
    <location>
        <begin position="616"/>
        <end position="699"/>
    </location>
</feature>
<dbReference type="EMBL" id="MCGO01000071">
    <property type="protein sequence ID" value="ORY32488.1"/>
    <property type="molecule type" value="Genomic_DNA"/>
</dbReference>
<feature type="compositionally biased region" description="Polar residues" evidence="6">
    <location>
        <begin position="876"/>
        <end position="885"/>
    </location>
</feature>
<dbReference type="InterPro" id="IPR001623">
    <property type="entry name" value="DnaJ_domain"/>
</dbReference>
<dbReference type="GO" id="GO:0030544">
    <property type="term" value="F:Hsp70 protein binding"/>
    <property type="evidence" value="ECO:0007669"/>
    <property type="project" value="InterPro"/>
</dbReference>
<dbReference type="PRINTS" id="PR00625">
    <property type="entry name" value="JDOMAIN"/>
</dbReference>
<dbReference type="InterPro" id="IPR036869">
    <property type="entry name" value="J_dom_sf"/>
</dbReference>
<dbReference type="InterPro" id="IPR044713">
    <property type="entry name" value="DNJA1/2-like"/>
</dbReference>
<dbReference type="SMART" id="SM00271">
    <property type="entry name" value="DnaJ"/>
    <property type="match status" value="1"/>
</dbReference>
<dbReference type="STRING" id="329046.A0A1Y2BCC6"/>
<dbReference type="InterPro" id="IPR001305">
    <property type="entry name" value="HSP_DnaJ_Cys-rich_dom"/>
</dbReference>
<keyword evidence="2" id="KW-0677">Repeat</keyword>
<evidence type="ECO:0000256" key="5">
    <source>
        <dbReference type="PROSITE-ProRule" id="PRU00546"/>
    </source>
</evidence>
<dbReference type="SUPFAM" id="SSF49493">
    <property type="entry name" value="HSP40/DnaJ peptide-binding domain"/>
    <property type="match status" value="2"/>
</dbReference>
<dbReference type="InterPro" id="IPR029063">
    <property type="entry name" value="SAM-dependent_MTases_sf"/>
</dbReference>
<dbReference type="PANTHER" id="PTHR43888">
    <property type="entry name" value="DNAJ-LIKE-2, ISOFORM A-RELATED"/>
    <property type="match status" value="1"/>
</dbReference>
<dbReference type="PROSITE" id="PS50076">
    <property type="entry name" value="DNAJ_2"/>
    <property type="match status" value="1"/>
</dbReference>
<dbReference type="Pfam" id="PF01556">
    <property type="entry name" value="DnaJ_C"/>
    <property type="match status" value="1"/>
</dbReference>
<name>A0A1Y2BCC6_9FUNG</name>
<dbReference type="SUPFAM" id="SSF46565">
    <property type="entry name" value="Chaperone J-domain"/>
    <property type="match status" value="1"/>
</dbReference>
<sequence length="885" mass="97218">MEQNESVSEGPLMGAGFDWGDEDAMGPFAKMAVRGTAMVNPGGEAVDNDMFPEWKPDGIDVHVKEVLTSLGMPEILWKSVYQRIETNRLGSDGRLVSEDGLVIAAVRVGASEASEAGVFVYAHEWLFESRDQAQRHLDESAALKSVVADLVRRTTQATIQIQPESKAILPLLFRIAFEFEVRSAEEAKKLYAVSMDKVAPCMIKFDQNPLLGAGIFIDIRTNKSYTLLWPLRPDEVIEKGTQITRGELTCMPDYSTAEYWKYHYATSKQDTTFDWFLPWSKGFSALLKSIVPAPTASTFTTVLNVGCGNSTSVGDGLVADGVCDLAIHFDVSSEAVRTISRLSHSTKGLQEFAVFDGALSSGFPFRTSDTNGKLFDWAFDKGTTDGLLRSDMDIVRQLWKNLARVTDTLVWVSLGRPELRVILIEDEIGCGWEVDQCLQIDGSESSMSQLYVWQAMELSANLTFRWTTTHQTSNASWDFLDLTGLSLQNRLYDVLEVPPSASESEIKKAYRKLALKYHPDKNPGNEEANERFKEISKAYEVLSDEQKRDMYDRYGEEGIEGASGMGGGPGGMNPGDLFSQLFGGAGGFGGGGRSGPRKGKDMAHSLKVTLEDLYKGKTSKLALQKQVLCGPCEGRGGKAGATRTCTGCQGRGVKIVIRQMGPMIQQMQQTCPDCNGEGEIINPKDRCTACNGKKINNERKILEVFIDKGMTDGQKVVFSGEGDQAPGIVPGDIIIVIEEKAHDRFKRKGADLFIDVKIDLLTALAVATSLSPTLTTDQGHPGEGMPVHKRPFDKGNLYIKFEIVFPQSNWASEAQLKALESILPPRTALPSTAGKEVEEVVLSSVDPMQERRAHGADMDEDDDDEHGHGQEDQECSVLSSRWNSV</sequence>
<dbReference type="InterPro" id="IPR018253">
    <property type="entry name" value="DnaJ_domain_CS"/>
</dbReference>
<feature type="region of interest" description="Disordered" evidence="6">
    <location>
        <begin position="842"/>
        <end position="885"/>
    </location>
</feature>
<keyword evidence="4 5" id="KW-0862">Zinc</keyword>
<dbReference type="PROSITE" id="PS51188">
    <property type="entry name" value="ZF_CR"/>
    <property type="match status" value="1"/>
</dbReference>
<feature type="zinc finger region" description="CR-type" evidence="5">
    <location>
        <begin position="616"/>
        <end position="699"/>
    </location>
</feature>
<dbReference type="Pfam" id="PF00226">
    <property type="entry name" value="DnaJ"/>
    <property type="match status" value="1"/>
</dbReference>
<dbReference type="Proteomes" id="UP000193642">
    <property type="component" value="Unassembled WGS sequence"/>
</dbReference>
<dbReference type="Gene3D" id="2.60.260.20">
    <property type="entry name" value="Urease metallochaperone UreE, N-terminal domain"/>
    <property type="match status" value="2"/>
</dbReference>
<dbReference type="InterPro" id="IPR036410">
    <property type="entry name" value="HSP_DnaJ_Cys-rich_dom_sf"/>
</dbReference>
<dbReference type="AlphaFoldDB" id="A0A1Y2BCC6"/>
<dbReference type="GO" id="GO:0009408">
    <property type="term" value="P:response to heat"/>
    <property type="evidence" value="ECO:0007669"/>
    <property type="project" value="InterPro"/>
</dbReference>
<evidence type="ECO:0000259" key="7">
    <source>
        <dbReference type="PROSITE" id="PS50076"/>
    </source>
</evidence>
<feature type="domain" description="J" evidence="7">
    <location>
        <begin position="490"/>
        <end position="555"/>
    </location>
</feature>
<evidence type="ECO:0000256" key="6">
    <source>
        <dbReference type="SAM" id="MobiDB-lite"/>
    </source>
</evidence>
<organism evidence="9 10">
    <name type="scientific">Rhizoclosmatium globosum</name>
    <dbReference type="NCBI Taxonomy" id="329046"/>
    <lineage>
        <taxon>Eukaryota</taxon>
        <taxon>Fungi</taxon>
        <taxon>Fungi incertae sedis</taxon>
        <taxon>Chytridiomycota</taxon>
        <taxon>Chytridiomycota incertae sedis</taxon>
        <taxon>Chytridiomycetes</taxon>
        <taxon>Chytridiales</taxon>
        <taxon>Chytriomycetaceae</taxon>
        <taxon>Rhizoclosmatium</taxon>
    </lineage>
</organism>
<dbReference type="CDD" id="cd10719">
    <property type="entry name" value="DnaJ_zf"/>
    <property type="match status" value="1"/>
</dbReference>
<evidence type="ECO:0000256" key="1">
    <source>
        <dbReference type="ARBA" id="ARBA00022723"/>
    </source>
</evidence>
<dbReference type="CDD" id="cd06257">
    <property type="entry name" value="DnaJ"/>
    <property type="match status" value="1"/>
</dbReference>
<gene>
    <name evidence="9" type="ORF">BCR33DRAFT_856562</name>
</gene>
<reference evidence="9 10" key="1">
    <citation type="submission" date="2016-07" db="EMBL/GenBank/DDBJ databases">
        <title>Pervasive Adenine N6-methylation of Active Genes in Fungi.</title>
        <authorList>
            <consortium name="DOE Joint Genome Institute"/>
            <person name="Mondo S.J."/>
            <person name="Dannebaum R.O."/>
            <person name="Kuo R.C."/>
            <person name="Labutti K."/>
            <person name="Haridas S."/>
            <person name="Kuo A."/>
            <person name="Salamov A."/>
            <person name="Ahrendt S.R."/>
            <person name="Lipzen A."/>
            <person name="Sullivan W."/>
            <person name="Andreopoulos W.B."/>
            <person name="Clum A."/>
            <person name="Lindquist E."/>
            <person name="Daum C."/>
            <person name="Ramamoorthy G.K."/>
            <person name="Gryganskyi A."/>
            <person name="Culley D."/>
            <person name="Magnuson J.K."/>
            <person name="James T.Y."/>
            <person name="O'Malley M.A."/>
            <person name="Stajich J.E."/>
            <person name="Spatafora J.W."/>
            <person name="Visel A."/>
            <person name="Grigoriev I.V."/>
        </authorList>
    </citation>
    <scope>NUCLEOTIDE SEQUENCE [LARGE SCALE GENOMIC DNA]</scope>
    <source>
        <strain evidence="9 10">JEL800</strain>
    </source>
</reference>
<dbReference type="PROSITE" id="PS00636">
    <property type="entry name" value="DNAJ_1"/>
    <property type="match status" value="1"/>
</dbReference>
<dbReference type="InterPro" id="IPR002939">
    <property type="entry name" value="DnaJ_C"/>
</dbReference>
<dbReference type="GO" id="GO:0006457">
    <property type="term" value="P:protein folding"/>
    <property type="evidence" value="ECO:0007669"/>
    <property type="project" value="InterPro"/>
</dbReference>
<protein>
    <recommendedName>
        <fullName evidence="11">DnaJ-domain-containing protein</fullName>
    </recommendedName>
</protein>